<evidence type="ECO:0000313" key="3">
    <source>
        <dbReference type="Proteomes" id="UP001198571"/>
    </source>
</evidence>
<keyword evidence="1" id="KW-0732">Signal</keyword>
<comment type="caution">
    <text evidence="2">The sequence shown here is derived from an EMBL/GenBank/DDBJ whole genome shotgun (WGS) entry which is preliminary data.</text>
</comment>
<dbReference type="Proteomes" id="UP001198571">
    <property type="component" value="Unassembled WGS sequence"/>
</dbReference>
<name>A0ABS8CKM7_9RHOB</name>
<dbReference type="RefSeq" id="WP_226934839.1">
    <property type="nucleotide sequence ID" value="NZ_JACDXX010000006.1"/>
</dbReference>
<feature type="signal peptide" evidence="1">
    <location>
        <begin position="1"/>
        <end position="23"/>
    </location>
</feature>
<sequence length="166" mass="17265">MTAFRKTLAAAVATAALSLPAFAVERAEAVQSIDVTVDMTGVQNAAAAAYWGTLEKDLEAAVLSRVADRMAEEGAMITVDIDEVSLASGFAEAVGLGESRLSGLVKVSDPPQPGRGASYELSVDMNATLPALGEGFDLNTESLDTARVYHAMVDTFAAQIVANLDK</sequence>
<evidence type="ECO:0000313" key="2">
    <source>
        <dbReference type="EMBL" id="MCB5409930.1"/>
    </source>
</evidence>
<proteinExistence type="predicted"/>
<reference evidence="2 3" key="1">
    <citation type="submission" date="2020-07" db="EMBL/GenBank/DDBJ databases">
        <title>Pseudogemmobacter sp. nov., isolated from poultry manure in Taiwan.</title>
        <authorList>
            <person name="Lin S.-Y."/>
            <person name="Tang Y.-S."/>
            <person name="Young C.-C."/>
        </authorList>
    </citation>
    <scope>NUCLEOTIDE SEQUENCE [LARGE SCALE GENOMIC DNA]</scope>
    <source>
        <strain evidence="2 3">CC-YST710</strain>
    </source>
</reference>
<evidence type="ECO:0000256" key="1">
    <source>
        <dbReference type="SAM" id="SignalP"/>
    </source>
</evidence>
<accession>A0ABS8CKM7</accession>
<dbReference type="EMBL" id="JACDXX010000006">
    <property type="protein sequence ID" value="MCB5409930.1"/>
    <property type="molecule type" value="Genomic_DNA"/>
</dbReference>
<protein>
    <submittedName>
        <fullName evidence="2">Uncharacterized protein</fullName>
    </submittedName>
</protein>
<feature type="chain" id="PRO_5045050660" evidence="1">
    <location>
        <begin position="24"/>
        <end position="166"/>
    </location>
</feature>
<gene>
    <name evidence="2" type="ORF">H0485_07950</name>
</gene>
<keyword evidence="3" id="KW-1185">Reference proteome</keyword>
<organism evidence="2 3">
    <name type="scientific">Pseudogemmobacter faecipullorum</name>
    <dbReference type="NCBI Taxonomy" id="2755041"/>
    <lineage>
        <taxon>Bacteria</taxon>
        <taxon>Pseudomonadati</taxon>
        <taxon>Pseudomonadota</taxon>
        <taxon>Alphaproteobacteria</taxon>
        <taxon>Rhodobacterales</taxon>
        <taxon>Paracoccaceae</taxon>
        <taxon>Pseudogemmobacter</taxon>
    </lineage>
</organism>